<comment type="caution">
    <text evidence="2">The sequence shown here is derived from an EMBL/GenBank/DDBJ whole genome shotgun (WGS) entry which is preliminary data.</text>
</comment>
<proteinExistence type="predicted"/>
<keyword evidence="1" id="KW-1133">Transmembrane helix</keyword>
<protein>
    <submittedName>
        <fullName evidence="2">Uncharacterized protein</fullName>
    </submittedName>
</protein>
<reference evidence="2 3" key="1">
    <citation type="journal article" date="2019" name="Sci. Rep.">
        <title>Orb-weaving spider Araneus ventricosus genome elucidates the spidroin gene catalogue.</title>
        <authorList>
            <person name="Kono N."/>
            <person name="Nakamura H."/>
            <person name="Ohtoshi R."/>
            <person name="Moran D.A.P."/>
            <person name="Shinohara A."/>
            <person name="Yoshida Y."/>
            <person name="Fujiwara M."/>
            <person name="Mori M."/>
            <person name="Tomita M."/>
            <person name="Arakawa K."/>
        </authorList>
    </citation>
    <scope>NUCLEOTIDE SEQUENCE [LARGE SCALE GENOMIC DNA]</scope>
</reference>
<dbReference type="Proteomes" id="UP000499080">
    <property type="component" value="Unassembled WGS sequence"/>
</dbReference>
<sequence length="160" mass="17792">MGFSCSTQTVCNPLKVNQICWFFVELTGICCSNWEVVVVETYTDPAYPKGCKAFNKSVGKCVRRETRGEYQSGGGQVQVNNSRGSTPKTPQSIVLGANSIIVALVDRVVLYSRSQKLGISEHSSSFPANLLRTYKPNMANFVSCQLIFFYLLLLIMEWNA</sequence>
<evidence type="ECO:0000313" key="2">
    <source>
        <dbReference type="EMBL" id="GBM02186.1"/>
    </source>
</evidence>
<gene>
    <name evidence="2" type="ORF">AVEN_190605_1</name>
</gene>
<keyword evidence="3" id="KW-1185">Reference proteome</keyword>
<keyword evidence="1" id="KW-0812">Transmembrane</keyword>
<name>A0A4Y2CE89_ARAVE</name>
<feature type="transmembrane region" description="Helical" evidence="1">
    <location>
        <begin position="138"/>
        <end position="156"/>
    </location>
</feature>
<dbReference type="AlphaFoldDB" id="A0A4Y2CE89"/>
<dbReference type="EMBL" id="BGPR01000177">
    <property type="protein sequence ID" value="GBM02186.1"/>
    <property type="molecule type" value="Genomic_DNA"/>
</dbReference>
<evidence type="ECO:0000256" key="1">
    <source>
        <dbReference type="SAM" id="Phobius"/>
    </source>
</evidence>
<keyword evidence="1" id="KW-0472">Membrane</keyword>
<accession>A0A4Y2CE89</accession>
<organism evidence="2 3">
    <name type="scientific">Araneus ventricosus</name>
    <name type="common">Orbweaver spider</name>
    <name type="synonym">Epeira ventricosa</name>
    <dbReference type="NCBI Taxonomy" id="182803"/>
    <lineage>
        <taxon>Eukaryota</taxon>
        <taxon>Metazoa</taxon>
        <taxon>Ecdysozoa</taxon>
        <taxon>Arthropoda</taxon>
        <taxon>Chelicerata</taxon>
        <taxon>Arachnida</taxon>
        <taxon>Araneae</taxon>
        <taxon>Araneomorphae</taxon>
        <taxon>Entelegynae</taxon>
        <taxon>Araneoidea</taxon>
        <taxon>Araneidae</taxon>
        <taxon>Araneus</taxon>
    </lineage>
</organism>
<evidence type="ECO:0000313" key="3">
    <source>
        <dbReference type="Proteomes" id="UP000499080"/>
    </source>
</evidence>